<sequence length="375" mass="42868">MKTITKDVIQVRCPDEIGMAFNPCIITIKKIEGVRDEDFSATITITDGEHSEIIQLYGYANAIYTDVREYIQSFFDTINFEDVDYAAPQKTGMGKELNFHILVKYTGVVLEIEDEIDFRFNVFYVWGAMKIGGKEEYNSHRRVTYFRGYPFTIGLFSPTENNELAITVDGQPPALHQLPSVGVWNIPITLGMDARNEIKAYFTAPTDYVVVFDNTFDVTFMYQKPAKEQLFTIDVRDGCENGYYLRWINRHGFYCYYLFEGGQEQCKTSADSLYIRNNLLAYDASYGYRGNNGRLQQMNREDSVPIFAPLVNAETWEMLLDLVTSPSVSLFQGWRDGVPRWMAVSVVAGTYSCSRAPLQDFTCSIVLPETSIQKL</sequence>
<reference evidence="1" key="1">
    <citation type="journal article" date="2021" name="Proc. Natl. Acad. Sci. U.S.A.">
        <title>A Catalog of Tens of Thousands of Viruses from Human Metagenomes Reveals Hidden Associations with Chronic Diseases.</title>
        <authorList>
            <person name="Tisza M.J."/>
            <person name="Buck C.B."/>
        </authorList>
    </citation>
    <scope>NUCLEOTIDE SEQUENCE</scope>
    <source>
        <strain evidence="1">CtCOj19</strain>
    </source>
</reference>
<protein>
    <submittedName>
        <fullName evidence="1">Uncharacterized protein</fullName>
    </submittedName>
</protein>
<accession>A0A8S5M6D2</accession>
<dbReference type="EMBL" id="BK014831">
    <property type="protein sequence ID" value="DAD77712.1"/>
    <property type="molecule type" value="Genomic_DNA"/>
</dbReference>
<proteinExistence type="predicted"/>
<organism evidence="1">
    <name type="scientific">Siphoviridae sp. ctCOj19</name>
    <dbReference type="NCBI Taxonomy" id="2826193"/>
    <lineage>
        <taxon>Viruses</taxon>
        <taxon>Duplodnaviria</taxon>
        <taxon>Heunggongvirae</taxon>
        <taxon>Uroviricota</taxon>
        <taxon>Caudoviricetes</taxon>
    </lineage>
</organism>
<name>A0A8S5M6D2_9CAUD</name>
<evidence type="ECO:0000313" key="1">
    <source>
        <dbReference type="EMBL" id="DAD77712.1"/>
    </source>
</evidence>